<evidence type="ECO:0000313" key="9">
    <source>
        <dbReference type="Proteomes" id="UP000799439"/>
    </source>
</evidence>
<feature type="region of interest" description="Disordered" evidence="6">
    <location>
        <begin position="411"/>
        <end position="430"/>
    </location>
</feature>
<evidence type="ECO:0000256" key="5">
    <source>
        <dbReference type="ARBA" id="ARBA00023136"/>
    </source>
</evidence>
<evidence type="ECO:0000256" key="4">
    <source>
        <dbReference type="ARBA" id="ARBA00022989"/>
    </source>
</evidence>
<feature type="transmembrane region" description="Helical" evidence="7">
    <location>
        <begin position="350"/>
        <end position="374"/>
    </location>
</feature>
<proteinExistence type="inferred from homology"/>
<comment type="caution">
    <text evidence="8">The sequence shown here is derived from an EMBL/GenBank/DDBJ whole genome shotgun (WGS) entry which is preliminary data.</text>
</comment>
<evidence type="ECO:0000256" key="1">
    <source>
        <dbReference type="ARBA" id="ARBA00004141"/>
    </source>
</evidence>
<evidence type="ECO:0000256" key="7">
    <source>
        <dbReference type="SAM" id="Phobius"/>
    </source>
</evidence>
<evidence type="ECO:0000313" key="8">
    <source>
        <dbReference type="EMBL" id="KAF2155535.1"/>
    </source>
</evidence>
<dbReference type="GO" id="GO:0005743">
    <property type="term" value="C:mitochondrial inner membrane"/>
    <property type="evidence" value="ECO:0007669"/>
    <property type="project" value="TreeGrafter"/>
</dbReference>
<feature type="transmembrane region" description="Helical" evidence="7">
    <location>
        <begin position="69"/>
        <end position="88"/>
    </location>
</feature>
<dbReference type="Proteomes" id="UP000799439">
    <property type="component" value="Unassembled WGS sequence"/>
</dbReference>
<name>A0A9P4MI37_9PEZI</name>
<accession>A0A9P4MI37</accession>
<dbReference type="GO" id="GO:0032979">
    <property type="term" value="P:protein insertion into mitochondrial inner membrane from matrix"/>
    <property type="evidence" value="ECO:0007669"/>
    <property type="project" value="TreeGrafter"/>
</dbReference>
<dbReference type="GO" id="GO:0032977">
    <property type="term" value="F:membrane insertase activity"/>
    <property type="evidence" value="ECO:0007669"/>
    <property type="project" value="InterPro"/>
</dbReference>
<comment type="subcellular location">
    <subcellularLocation>
        <location evidence="1">Membrane</location>
        <topology evidence="1">Multi-pass membrane protein</topology>
    </subcellularLocation>
</comment>
<dbReference type="EMBL" id="ML996082">
    <property type="protein sequence ID" value="KAF2155535.1"/>
    <property type="molecule type" value="Genomic_DNA"/>
</dbReference>
<evidence type="ECO:0000256" key="2">
    <source>
        <dbReference type="ARBA" id="ARBA00009877"/>
    </source>
</evidence>
<dbReference type="AlphaFoldDB" id="A0A9P4MI37"/>
<dbReference type="InterPro" id="IPR001708">
    <property type="entry name" value="YidC/ALB3/OXA1/COX18"/>
</dbReference>
<dbReference type="PANTHER" id="PTHR12428:SF65">
    <property type="entry name" value="CYTOCHROME C OXIDASE ASSEMBLY PROTEIN COX18, MITOCHONDRIAL"/>
    <property type="match status" value="1"/>
</dbReference>
<gene>
    <name evidence="8" type="ORF">K461DRAFT_290557</name>
</gene>
<dbReference type="PANTHER" id="PTHR12428">
    <property type="entry name" value="OXA1"/>
    <property type="match status" value="1"/>
</dbReference>
<reference evidence="8" key="1">
    <citation type="journal article" date="2020" name="Stud. Mycol.">
        <title>101 Dothideomycetes genomes: a test case for predicting lifestyles and emergence of pathogens.</title>
        <authorList>
            <person name="Haridas S."/>
            <person name="Albert R."/>
            <person name="Binder M."/>
            <person name="Bloem J."/>
            <person name="Labutti K."/>
            <person name="Salamov A."/>
            <person name="Andreopoulos B."/>
            <person name="Baker S."/>
            <person name="Barry K."/>
            <person name="Bills G."/>
            <person name="Bluhm B."/>
            <person name="Cannon C."/>
            <person name="Castanera R."/>
            <person name="Culley D."/>
            <person name="Daum C."/>
            <person name="Ezra D."/>
            <person name="Gonzalez J."/>
            <person name="Henrissat B."/>
            <person name="Kuo A."/>
            <person name="Liang C."/>
            <person name="Lipzen A."/>
            <person name="Lutzoni F."/>
            <person name="Magnuson J."/>
            <person name="Mondo S."/>
            <person name="Nolan M."/>
            <person name="Ohm R."/>
            <person name="Pangilinan J."/>
            <person name="Park H.-J."/>
            <person name="Ramirez L."/>
            <person name="Alfaro M."/>
            <person name="Sun H."/>
            <person name="Tritt A."/>
            <person name="Yoshinaga Y."/>
            <person name="Zwiers L.-H."/>
            <person name="Turgeon B."/>
            <person name="Goodwin S."/>
            <person name="Spatafora J."/>
            <person name="Crous P."/>
            <person name="Grigoriev I."/>
        </authorList>
    </citation>
    <scope>NUCLEOTIDE SEQUENCE</scope>
    <source>
        <strain evidence="8">CBS 260.36</strain>
    </source>
</reference>
<protein>
    <submittedName>
        <fullName evidence="8">Uncharacterized protein</fullName>
    </submittedName>
</protein>
<evidence type="ECO:0000256" key="3">
    <source>
        <dbReference type="ARBA" id="ARBA00022692"/>
    </source>
</evidence>
<keyword evidence="3 7" id="KW-0812">Transmembrane</keyword>
<sequence length="430" mass="48201">MSLALGRGRPYITPFTLRAAFRPPARPPQVCLTHQPCVRRGLLTTALADPGILSALPANLMAGLYETGIPWLVVFPLSALAIRSIFIYPRYQRQRRINQTRAAMLQPLVDAEISNAMLRERWSKQSRFTGIGGLVQQVQRRRAISKFRSTIVKQLEEDFNTPTWPWISRIIPLLILLAVSEGVRRLCGSKDGLLSILGGPFQRIIAWIATPVTSLASGLWSFTFARTASTQPDSPTLDATLNIADHDHAQTPAHENSQTLVQKLFGTFFERADFYESSTWTQTSLRSAGFSWCQDLTAPDPYKILPAIFSATFFASIWFNPGTPKEGNFYSDESPKQAAPKPKRTLLQKVFLGIAALSIFPAMNMPCALLWYFISNIAVSRLQMGRLMSKFPVLHPPVACKRPPMMASRSDRLDFEPLKRRQPQLSQKKA</sequence>
<dbReference type="OrthoDB" id="2148490at2759"/>
<organism evidence="8 9">
    <name type="scientific">Myriangium duriaei CBS 260.36</name>
    <dbReference type="NCBI Taxonomy" id="1168546"/>
    <lineage>
        <taxon>Eukaryota</taxon>
        <taxon>Fungi</taxon>
        <taxon>Dikarya</taxon>
        <taxon>Ascomycota</taxon>
        <taxon>Pezizomycotina</taxon>
        <taxon>Dothideomycetes</taxon>
        <taxon>Dothideomycetidae</taxon>
        <taxon>Myriangiales</taxon>
        <taxon>Myriangiaceae</taxon>
        <taxon>Myriangium</taxon>
    </lineage>
</organism>
<keyword evidence="4 7" id="KW-1133">Transmembrane helix</keyword>
<keyword evidence="9" id="KW-1185">Reference proteome</keyword>
<dbReference type="GO" id="GO:0033617">
    <property type="term" value="P:mitochondrial respiratory chain complex IV assembly"/>
    <property type="evidence" value="ECO:0007669"/>
    <property type="project" value="TreeGrafter"/>
</dbReference>
<comment type="similarity">
    <text evidence="2">Belongs to the OXA1/ALB3/YidC family.</text>
</comment>
<keyword evidence="5 7" id="KW-0472">Membrane</keyword>
<evidence type="ECO:0000256" key="6">
    <source>
        <dbReference type="SAM" id="MobiDB-lite"/>
    </source>
</evidence>